<evidence type="ECO:0000256" key="5">
    <source>
        <dbReference type="SAM" id="Phobius"/>
    </source>
</evidence>
<accession>A0A917YJG7</accession>
<evidence type="ECO:0000256" key="4">
    <source>
        <dbReference type="ARBA" id="ARBA00023136"/>
    </source>
</evidence>
<feature type="transmembrane region" description="Helical" evidence="5">
    <location>
        <begin position="66"/>
        <end position="90"/>
    </location>
</feature>
<dbReference type="InterPro" id="IPR059112">
    <property type="entry name" value="CysZ/EI24"/>
</dbReference>
<evidence type="ECO:0000256" key="1">
    <source>
        <dbReference type="ARBA" id="ARBA00004141"/>
    </source>
</evidence>
<keyword evidence="3 5" id="KW-1133">Transmembrane helix</keyword>
<evidence type="ECO:0000313" key="7">
    <source>
        <dbReference type="Proteomes" id="UP000598196"/>
    </source>
</evidence>
<feature type="transmembrane region" description="Helical" evidence="5">
    <location>
        <begin position="125"/>
        <end position="146"/>
    </location>
</feature>
<proteinExistence type="predicted"/>
<keyword evidence="4 5" id="KW-0472">Membrane</keyword>
<reference evidence="6 7" key="1">
    <citation type="journal article" date="2014" name="Int. J. Syst. Evol. Microbiol.">
        <title>Complete genome sequence of Corynebacterium casei LMG S-19264T (=DSM 44701T), isolated from a smear-ripened cheese.</title>
        <authorList>
            <consortium name="US DOE Joint Genome Institute (JGI-PGF)"/>
            <person name="Walter F."/>
            <person name="Albersmeier A."/>
            <person name="Kalinowski J."/>
            <person name="Ruckert C."/>
        </authorList>
    </citation>
    <scope>NUCLEOTIDE SEQUENCE [LARGE SCALE GENOMIC DNA]</scope>
    <source>
        <strain evidence="6 7">CGMCC 1.7029</strain>
    </source>
</reference>
<gene>
    <name evidence="6" type="ORF">GCM10010991_12550</name>
</gene>
<keyword evidence="2 5" id="KW-0812">Transmembrane</keyword>
<dbReference type="Proteomes" id="UP000598196">
    <property type="component" value="Unassembled WGS sequence"/>
</dbReference>
<keyword evidence="7" id="KW-1185">Reference proteome</keyword>
<comment type="caution">
    <text evidence="6">The sequence shown here is derived from an EMBL/GenBank/DDBJ whole genome shotgun (WGS) entry which is preliminary data.</text>
</comment>
<evidence type="ECO:0000256" key="2">
    <source>
        <dbReference type="ARBA" id="ARBA00022692"/>
    </source>
</evidence>
<name>A0A917YJG7_9RHOB</name>
<sequence length="233" mass="25046">MIFQDFMKALGQLSDPRFLRVVGLGLLLSLALLVGLYAGIVVLIQWFAPESLTLPWVGDVAGIDTILSVGSIPIVIGLSVFLMVPVAVLFSGFFLDSVAEAVEDAHYPHLPPAQPPGLADNLVDALNFLGLVIVANLFALILYFFAGPFIPLVFWAVNGLLLGREYFGLVAMRRLGRQGAKALRARHAAQIWLAGALMAAPLSVPILNLVVPVLGVATFTHMFHRLSGNRQPA</sequence>
<feature type="transmembrane region" description="Helical" evidence="5">
    <location>
        <begin position="191"/>
        <end position="217"/>
    </location>
</feature>
<comment type="subcellular location">
    <subcellularLocation>
        <location evidence="1">Membrane</location>
        <topology evidence="1">Multi-pass membrane protein</topology>
    </subcellularLocation>
</comment>
<feature type="transmembrane region" description="Helical" evidence="5">
    <location>
        <begin position="21"/>
        <end position="46"/>
    </location>
</feature>
<evidence type="ECO:0000256" key="3">
    <source>
        <dbReference type="ARBA" id="ARBA00022989"/>
    </source>
</evidence>
<dbReference type="AlphaFoldDB" id="A0A917YJG7"/>
<organism evidence="6 7">
    <name type="scientific">Gemmobacter aquaticus</name>
    <dbReference type="NCBI Taxonomy" id="490185"/>
    <lineage>
        <taxon>Bacteria</taxon>
        <taxon>Pseudomonadati</taxon>
        <taxon>Pseudomonadota</taxon>
        <taxon>Alphaproteobacteria</taxon>
        <taxon>Rhodobacterales</taxon>
        <taxon>Paracoccaceae</taxon>
        <taxon>Gemmobacter</taxon>
    </lineage>
</organism>
<feature type="transmembrane region" description="Helical" evidence="5">
    <location>
        <begin position="152"/>
        <end position="171"/>
    </location>
</feature>
<protein>
    <submittedName>
        <fullName evidence="6">Membrane protein</fullName>
    </submittedName>
</protein>
<dbReference type="Pfam" id="PF07264">
    <property type="entry name" value="EI24"/>
    <property type="match status" value="1"/>
</dbReference>
<dbReference type="EMBL" id="BMLP01000001">
    <property type="protein sequence ID" value="GGO29068.1"/>
    <property type="molecule type" value="Genomic_DNA"/>
</dbReference>
<evidence type="ECO:0000313" key="6">
    <source>
        <dbReference type="EMBL" id="GGO29068.1"/>
    </source>
</evidence>